<evidence type="ECO:0000313" key="2">
    <source>
        <dbReference type="EMBL" id="RKG78152.1"/>
    </source>
</evidence>
<keyword evidence="2" id="KW-0808">Transferase</keyword>
<dbReference type="AlphaFoldDB" id="A0A3A8I4B3"/>
<keyword evidence="3" id="KW-1185">Reference proteome</keyword>
<comment type="caution">
    <text evidence="2">The sequence shown here is derived from an EMBL/GenBank/DDBJ whole genome shotgun (WGS) entry which is preliminary data.</text>
</comment>
<organism evidence="2 3">
    <name type="scientific">Corallococcus terminator</name>
    <dbReference type="NCBI Taxonomy" id="2316733"/>
    <lineage>
        <taxon>Bacteria</taxon>
        <taxon>Pseudomonadati</taxon>
        <taxon>Myxococcota</taxon>
        <taxon>Myxococcia</taxon>
        <taxon>Myxococcales</taxon>
        <taxon>Cystobacterineae</taxon>
        <taxon>Myxococcaceae</taxon>
        <taxon>Corallococcus</taxon>
    </lineage>
</organism>
<accession>A0A3A8I4B3</accession>
<dbReference type="EMBL" id="RAVZ01000269">
    <property type="protein sequence ID" value="RKG78152.1"/>
    <property type="molecule type" value="Genomic_DNA"/>
</dbReference>
<protein>
    <submittedName>
        <fullName evidence="2">Aminoglycoside phosphotransferase</fullName>
    </submittedName>
</protein>
<dbReference type="GO" id="GO:0016773">
    <property type="term" value="F:phosphotransferase activity, alcohol group as acceptor"/>
    <property type="evidence" value="ECO:0007669"/>
    <property type="project" value="InterPro"/>
</dbReference>
<dbReference type="Pfam" id="PF04655">
    <property type="entry name" value="APH_6_hur"/>
    <property type="match status" value="1"/>
</dbReference>
<dbReference type="InterPro" id="IPR006748">
    <property type="entry name" value="NH2Glyco/OHUrea_AB-resist_kin"/>
</dbReference>
<dbReference type="OrthoDB" id="3638028at2"/>
<dbReference type="Proteomes" id="UP000268094">
    <property type="component" value="Unassembled WGS sequence"/>
</dbReference>
<reference evidence="3" key="1">
    <citation type="submission" date="2018-09" db="EMBL/GenBank/DDBJ databases">
        <authorList>
            <person name="Livingstone P.G."/>
            <person name="Whitworth D.E."/>
        </authorList>
    </citation>
    <scope>NUCLEOTIDE SEQUENCE [LARGE SCALE GENOMIC DNA]</scope>
    <source>
        <strain evidence="3">CA054A</strain>
    </source>
</reference>
<feature type="region of interest" description="Disordered" evidence="1">
    <location>
        <begin position="1"/>
        <end position="20"/>
    </location>
</feature>
<gene>
    <name evidence="2" type="ORF">D7V88_30130</name>
</gene>
<evidence type="ECO:0000313" key="3">
    <source>
        <dbReference type="Proteomes" id="UP000268094"/>
    </source>
</evidence>
<evidence type="ECO:0000256" key="1">
    <source>
        <dbReference type="SAM" id="MobiDB-lite"/>
    </source>
</evidence>
<proteinExistence type="predicted"/>
<dbReference type="InterPro" id="IPR011009">
    <property type="entry name" value="Kinase-like_dom_sf"/>
</dbReference>
<dbReference type="GO" id="GO:0019748">
    <property type="term" value="P:secondary metabolic process"/>
    <property type="evidence" value="ECO:0007669"/>
    <property type="project" value="InterPro"/>
</dbReference>
<sequence length="308" mass="33100">MSPRPVDIPPRVRQRAEGLGGQGEEWLSRLPAIVDALARRWSLDVGESLEGGTAAFVARVRTAAGSEAILKVGSPVADFASQAATIAAAAGRGYVRLFDYAAESNAMLLEPLGASMVQSGLPPGRQLEVLVELLRTAWEAPADGLAFENKALSLGILIESLWEQLGHPIDGAVVEQALDFVERRSGAVGSFQSVRLHGDAVPANALRVLAPRAGAETGFVLVDPDGFFGDPAYDLGVALRDWCDELRQAPERARAFCRILADRSGLDAQAIWEWGYIERVSTGLYLLSMKMDDLAEPFLATAHLLRRA</sequence>
<name>A0A3A8I4B3_9BACT</name>
<dbReference type="SUPFAM" id="SSF56112">
    <property type="entry name" value="Protein kinase-like (PK-like)"/>
    <property type="match status" value="1"/>
</dbReference>